<protein>
    <submittedName>
        <fullName evidence="1">Uncharacterized protein</fullName>
    </submittedName>
</protein>
<dbReference type="AlphaFoldDB" id="A0AAE3YBX6"/>
<accession>A0AAE3YBX6</accession>
<organism evidence="1 2">
    <name type="scientific">Chryseobacterium rhizosphaerae</name>
    <dbReference type="NCBI Taxonomy" id="395937"/>
    <lineage>
        <taxon>Bacteria</taxon>
        <taxon>Pseudomonadati</taxon>
        <taxon>Bacteroidota</taxon>
        <taxon>Flavobacteriia</taxon>
        <taxon>Flavobacteriales</taxon>
        <taxon>Weeksellaceae</taxon>
        <taxon>Chryseobacterium group</taxon>
        <taxon>Chryseobacterium</taxon>
    </lineage>
</organism>
<sequence length="49" mass="5931">MLGSFNTHYRLNLSLLLELDPYDQRRKLDIRLFNEIIKHNTELKNKQTS</sequence>
<name>A0AAE3YBX6_9FLAO</name>
<reference evidence="1" key="1">
    <citation type="submission" date="2023-07" db="EMBL/GenBank/DDBJ databases">
        <title>Sorghum-associated microbial communities from plants grown in Nebraska, USA.</title>
        <authorList>
            <person name="Schachtman D."/>
        </authorList>
    </citation>
    <scope>NUCLEOTIDE SEQUENCE</scope>
    <source>
        <strain evidence="1">DS2360</strain>
    </source>
</reference>
<gene>
    <name evidence="1" type="ORF">J2787_002713</name>
</gene>
<evidence type="ECO:0000313" key="1">
    <source>
        <dbReference type="EMBL" id="MDR6527321.1"/>
    </source>
</evidence>
<dbReference type="EMBL" id="JAVDQY010000003">
    <property type="protein sequence ID" value="MDR6527321.1"/>
    <property type="molecule type" value="Genomic_DNA"/>
</dbReference>
<evidence type="ECO:0000313" key="2">
    <source>
        <dbReference type="Proteomes" id="UP001184861"/>
    </source>
</evidence>
<comment type="caution">
    <text evidence="1">The sequence shown here is derived from an EMBL/GenBank/DDBJ whole genome shotgun (WGS) entry which is preliminary data.</text>
</comment>
<proteinExistence type="predicted"/>
<dbReference type="Proteomes" id="UP001184861">
    <property type="component" value="Unassembled WGS sequence"/>
</dbReference>